<dbReference type="InterPro" id="IPR027417">
    <property type="entry name" value="P-loop_NTPase"/>
</dbReference>
<dbReference type="GO" id="GO:0005524">
    <property type="term" value="F:ATP binding"/>
    <property type="evidence" value="ECO:0007669"/>
    <property type="project" value="UniProtKB-KW"/>
</dbReference>
<dbReference type="Gene3D" id="3.40.50.300">
    <property type="entry name" value="P-loop containing nucleotide triphosphate hydrolases"/>
    <property type="match status" value="1"/>
</dbReference>
<dbReference type="Proteomes" id="UP000324705">
    <property type="component" value="Chromosome 2A"/>
</dbReference>
<reference evidence="9 10" key="1">
    <citation type="submission" date="2017-09" db="EMBL/GenBank/DDBJ databases">
        <authorList>
            <consortium name="International Durum Wheat Genome Sequencing Consortium (IDWGSC)"/>
            <person name="Milanesi L."/>
        </authorList>
    </citation>
    <scope>NUCLEOTIDE SEQUENCE [LARGE SCALE GENOMIC DNA]</scope>
    <source>
        <strain evidence="10">cv. Svevo</strain>
    </source>
</reference>
<keyword evidence="3" id="KW-0677">Repeat</keyword>
<evidence type="ECO:0000313" key="10">
    <source>
        <dbReference type="Proteomes" id="UP000324705"/>
    </source>
</evidence>
<evidence type="ECO:0000313" key="9">
    <source>
        <dbReference type="EMBL" id="VAH39528.1"/>
    </source>
</evidence>
<dbReference type="InterPro" id="IPR002182">
    <property type="entry name" value="NB-ARC"/>
</dbReference>
<dbReference type="PANTHER" id="PTHR36766:SF73">
    <property type="entry name" value="NB-ARC DOMAIN-CONTAINING PROTEIN"/>
    <property type="match status" value="1"/>
</dbReference>
<feature type="domain" description="Disease resistance N-terminal" evidence="8">
    <location>
        <begin position="13"/>
        <end position="100"/>
    </location>
</feature>
<sequence>MAEIGAMIAAALLKEVVQQIGSLLGGRIKLQLNLDKDLKEMKATLESIEALLKDAEHANTNNSMRLWLNRLKDAMYGIADMIDDFEAGIEAEQTRKFSMKKHLAVMMPCFTIGPKFTMANKMKTMREELQGITDQYQKFMLVSGTNADEPKIIQMRETSSTIEASIIGRSEEENMIWVSLSESVIENLIVLPIHGIGGLGKTTLAKMIYNNKTKFEDYVRVWIYVSETFDLNKIGNSLISQLSESESTYTEKQMIHVSLAQLFANKKILIILDDLWAEDDSQLDSLIAMLKVGKGTKVVVIVTTRNEEIARKISTIPPHELASLTDEICWTIIKKKSGLNLEMIKNSSGI</sequence>
<proteinExistence type="inferred from homology"/>
<dbReference type="OMA" id="KISAIHT"/>
<dbReference type="SUPFAM" id="SSF52540">
    <property type="entry name" value="P-loop containing nucleoside triphosphate hydrolases"/>
    <property type="match status" value="1"/>
</dbReference>
<keyword evidence="5" id="KW-0611">Plant defense</keyword>
<evidence type="ECO:0000256" key="6">
    <source>
        <dbReference type="ARBA" id="ARBA00022840"/>
    </source>
</evidence>
<dbReference type="Gene3D" id="1.20.5.4130">
    <property type="match status" value="1"/>
</dbReference>
<dbReference type="Gramene" id="TRITD2Av1G295250.1">
    <property type="protein sequence ID" value="TRITD2Av1G295250.1"/>
    <property type="gene ID" value="TRITD2Av1G295250"/>
</dbReference>
<protein>
    <submittedName>
        <fullName evidence="9">Uncharacterized protein</fullName>
    </submittedName>
</protein>
<evidence type="ECO:0000256" key="3">
    <source>
        <dbReference type="ARBA" id="ARBA00022737"/>
    </source>
</evidence>
<keyword evidence="2" id="KW-0433">Leucine-rich repeat</keyword>
<keyword evidence="4" id="KW-0547">Nucleotide-binding</keyword>
<organism evidence="9 10">
    <name type="scientific">Triticum turgidum subsp. durum</name>
    <name type="common">Durum wheat</name>
    <name type="synonym">Triticum durum</name>
    <dbReference type="NCBI Taxonomy" id="4567"/>
    <lineage>
        <taxon>Eukaryota</taxon>
        <taxon>Viridiplantae</taxon>
        <taxon>Streptophyta</taxon>
        <taxon>Embryophyta</taxon>
        <taxon>Tracheophyta</taxon>
        <taxon>Spermatophyta</taxon>
        <taxon>Magnoliopsida</taxon>
        <taxon>Liliopsida</taxon>
        <taxon>Poales</taxon>
        <taxon>Poaceae</taxon>
        <taxon>BOP clade</taxon>
        <taxon>Pooideae</taxon>
        <taxon>Triticodae</taxon>
        <taxon>Triticeae</taxon>
        <taxon>Triticinae</taxon>
        <taxon>Triticum</taxon>
    </lineage>
</organism>
<evidence type="ECO:0000259" key="7">
    <source>
        <dbReference type="Pfam" id="PF00931"/>
    </source>
</evidence>
<keyword evidence="6" id="KW-0067">ATP-binding</keyword>
<keyword evidence="10" id="KW-1185">Reference proteome</keyword>
<evidence type="ECO:0000256" key="5">
    <source>
        <dbReference type="ARBA" id="ARBA00022821"/>
    </source>
</evidence>
<evidence type="ECO:0000256" key="4">
    <source>
        <dbReference type="ARBA" id="ARBA00022741"/>
    </source>
</evidence>
<dbReference type="GO" id="GO:0043531">
    <property type="term" value="F:ADP binding"/>
    <property type="evidence" value="ECO:0007669"/>
    <property type="project" value="InterPro"/>
</dbReference>
<comment type="similarity">
    <text evidence="1">Belongs to the disease resistance NB-LRR family.</text>
</comment>
<dbReference type="Pfam" id="PF18052">
    <property type="entry name" value="Rx_N"/>
    <property type="match status" value="1"/>
</dbReference>
<dbReference type="InterPro" id="IPR041118">
    <property type="entry name" value="Rx_N"/>
</dbReference>
<dbReference type="AlphaFoldDB" id="A0A9R1RFI9"/>
<gene>
    <name evidence="9" type="ORF">TRITD_2Av1G295250</name>
</gene>
<dbReference type="PANTHER" id="PTHR36766">
    <property type="entry name" value="PLANT BROAD-SPECTRUM MILDEW RESISTANCE PROTEIN RPW8"/>
    <property type="match status" value="1"/>
</dbReference>
<dbReference type="PRINTS" id="PR00364">
    <property type="entry name" value="DISEASERSIST"/>
</dbReference>
<dbReference type="Pfam" id="PF00931">
    <property type="entry name" value="NB-ARC"/>
    <property type="match status" value="1"/>
</dbReference>
<evidence type="ECO:0000256" key="1">
    <source>
        <dbReference type="ARBA" id="ARBA00008894"/>
    </source>
</evidence>
<feature type="domain" description="NB-ARC" evidence="7">
    <location>
        <begin position="175"/>
        <end position="337"/>
    </location>
</feature>
<accession>A0A9R1RFI9</accession>
<evidence type="ECO:0000259" key="8">
    <source>
        <dbReference type="Pfam" id="PF18052"/>
    </source>
</evidence>
<dbReference type="EMBL" id="LT934113">
    <property type="protein sequence ID" value="VAH39528.1"/>
    <property type="molecule type" value="Genomic_DNA"/>
</dbReference>
<evidence type="ECO:0000256" key="2">
    <source>
        <dbReference type="ARBA" id="ARBA00022614"/>
    </source>
</evidence>
<name>A0A9R1RFI9_TRITD</name>
<dbReference type="GO" id="GO:0006952">
    <property type="term" value="P:defense response"/>
    <property type="evidence" value="ECO:0007669"/>
    <property type="project" value="UniProtKB-KW"/>
</dbReference>